<gene>
    <name evidence="2" type="ORF">M441DRAFT_332298</name>
</gene>
<evidence type="ECO:0000313" key="2">
    <source>
        <dbReference type="EMBL" id="PTB35311.1"/>
    </source>
</evidence>
<name>A0A2T3YRV9_TRIA4</name>
<dbReference type="OrthoDB" id="4889454at2759"/>
<feature type="compositionally biased region" description="Low complexity" evidence="1">
    <location>
        <begin position="164"/>
        <end position="176"/>
    </location>
</feature>
<dbReference type="EMBL" id="KZ679277">
    <property type="protein sequence ID" value="PTB35311.1"/>
    <property type="molecule type" value="Genomic_DNA"/>
</dbReference>
<feature type="region of interest" description="Disordered" evidence="1">
    <location>
        <begin position="152"/>
        <end position="176"/>
    </location>
</feature>
<organism evidence="2 3">
    <name type="scientific">Trichoderma asperellum (strain ATCC 204424 / CBS 433.97 / NBRC 101777)</name>
    <dbReference type="NCBI Taxonomy" id="1042311"/>
    <lineage>
        <taxon>Eukaryota</taxon>
        <taxon>Fungi</taxon>
        <taxon>Dikarya</taxon>
        <taxon>Ascomycota</taxon>
        <taxon>Pezizomycotina</taxon>
        <taxon>Sordariomycetes</taxon>
        <taxon>Hypocreomycetidae</taxon>
        <taxon>Hypocreales</taxon>
        <taxon>Hypocreaceae</taxon>
        <taxon>Trichoderma</taxon>
    </lineage>
</organism>
<dbReference type="STRING" id="1042311.A0A2T3YRV9"/>
<dbReference type="Proteomes" id="UP000240493">
    <property type="component" value="Unassembled WGS sequence"/>
</dbReference>
<sequence>MASPVIYNRGGPVQIAHPGPFTCTQSICSDTACADNSLEFQCLSQVMQGYDISFLGLTMQCDSDSTVYPFMSCTCSEGFVNCDDNGAKEGEGSPSVDGASGYAADITLVGKRGGGVPTMQSAEGSSFDIQTASAIQTAGGITQGTQTIPAVQTAGGGAQESRTKTTPTAPNSPTATGAANKYFGDGLGWQLRLGLVALVSAELTL</sequence>
<evidence type="ECO:0000313" key="3">
    <source>
        <dbReference type="Proteomes" id="UP000240493"/>
    </source>
</evidence>
<protein>
    <submittedName>
        <fullName evidence="2">Uncharacterized protein</fullName>
    </submittedName>
</protein>
<reference evidence="2 3" key="1">
    <citation type="submission" date="2016-07" db="EMBL/GenBank/DDBJ databases">
        <title>Multiple horizontal gene transfer events from other fungi enriched the ability of initially mycotrophic Trichoderma (Ascomycota) to feed on dead plant biomass.</title>
        <authorList>
            <consortium name="DOE Joint Genome Institute"/>
            <person name="Aerts A."/>
            <person name="Atanasova L."/>
            <person name="Chenthamara K."/>
            <person name="Zhang J."/>
            <person name="Grujic M."/>
            <person name="Henrissat B."/>
            <person name="Kuo A."/>
            <person name="Salamov A."/>
            <person name="Lipzen A."/>
            <person name="Labutti K."/>
            <person name="Barry K."/>
            <person name="Miao Y."/>
            <person name="Rahimi M.J."/>
            <person name="Shen Q."/>
            <person name="Grigoriev I.V."/>
            <person name="Kubicek C.P."/>
            <person name="Druzhinina I.S."/>
        </authorList>
    </citation>
    <scope>NUCLEOTIDE SEQUENCE [LARGE SCALE GENOMIC DNA]</scope>
    <source>
        <strain evidence="2 3">CBS 433.97</strain>
    </source>
</reference>
<proteinExistence type="predicted"/>
<evidence type="ECO:0000256" key="1">
    <source>
        <dbReference type="SAM" id="MobiDB-lite"/>
    </source>
</evidence>
<keyword evidence="3" id="KW-1185">Reference proteome</keyword>
<dbReference type="AlphaFoldDB" id="A0A2T3YRV9"/>
<accession>A0A2T3YRV9</accession>